<organism evidence="1 2">
    <name type="scientific">Arenimonas caeni</name>
    <dbReference type="NCBI Taxonomy" id="2058085"/>
    <lineage>
        <taxon>Bacteria</taxon>
        <taxon>Pseudomonadati</taxon>
        <taxon>Pseudomonadota</taxon>
        <taxon>Gammaproteobacteria</taxon>
        <taxon>Lysobacterales</taxon>
        <taxon>Lysobacteraceae</taxon>
        <taxon>Arenimonas</taxon>
    </lineage>
</organism>
<dbReference type="RefSeq" id="WP_106989711.1">
    <property type="nucleotide sequence ID" value="NZ_JAVEVW010000080.1"/>
</dbReference>
<keyword evidence="2" id="KW-1185">Reference proteome</keyword>
<dbReference type="Proteomes" id="UP000241736">
    <property type="component" value="Unassembled WGS sequence"/>
</dbReference>
<dbReference type="AlphaFoldDB" id="A0A2P6MBG6"/>
<gene>
    <name evidence="1" type="ORF">C6N40_04090</name>
</gene>
<comment type="caution">
    <text evidence="1">The sequence shown here is derived from an EMBL/GenBank/DDBJ whole genome shotgun (WGS) entry which is preliminary data.</text>
</comment>
<reference evidence="1 2" key="1">
    <citation type="submission" date="2018-03" db="EMBL/GenBank/DDBJ databases">
        <title>Arenimonas caeni sp. nov., isolated from activated sludge.</title>
        <authorList>
            <person name="Liu H."/>
        </authorList>
    </citation>
    <scope>NUCLEOTIDE SEQUENCE [LARGE SCALE GENOMIC DNA]</scope>
    <source>
        <strain evidence="2">z29</strain>
    </source>
</reference>
<evidence type="ECO:0008006" key="3">
    <source>
        <dbReference type="Google" id="ProtNLM"/>
    </source>
</evidence>
<dbReference type="EMBL" id="PVLF01000003">
    <property type="protein sequence ID" value="PRH83334.1"/>
    <property type="molecule type" value="Genomic_DNA"/>
</dbReference>
<protein>
    <recommendedName>
        <fullName evidence="3">Copper chaperone</fullName>
    </recommendedName>
</protein>
<evidence type="ECO:0000313" key="1">
    <source>
        <dbReference type="EMBL" id="PRH83334.1"/>
    </source>
</evidence>
<accession>A0A2P6MBG6</accession>
<sequence length="79" mass="8071">MEFQVDIPGQPADVGAIREALCAVDPAALADVDPLNPVLRISANVSTRELQDLLRQGGLGVEVAAIRPQASNCCGGCGG</sequence>
<evidence type="ECO:0000313" key="2">
    <source>
        <dbReference type="Proteomes" id="UP000241736"/>
    </source>
</evidence>
<dbReference type="OrthoDB" id="5956564at2"/>
<name>A0A2P6MBG6_9GAMM</name>
<proteinExistence type="predicted"/>